<organism evidence="1 2">
    <name type="scientific">Melittangium boletus DSM 14713</name>
    <dbReference type="NCBI Taxonomy" id="1294270"/>
    <lineage>
        <taxon>Bacteria</taxon>
        <taxon>Pseudomonadati</taxon>
        <taxon>Myxococcota</taxon>
        <taxon>Myxococcia</taxon>
        <taxon>Myxococcales</taxon>
        <taxon>Cystobacterineae</taxon>
        <taxon>Archangiaceae</taxon>
        <taxon>Melittangium</taxon>
    </lineage>
</organism>
<accession>A0A250IT97</accession>
<evidence type="ECO:0000313" key="1">
    <source>
        <dbReference type="EMBL" id="ATB34371.1"/>
    </source>
</evidence>
<dbReference type="EMBL" id="CP022163">
    <property type="protein sequence ID" value="ATB34371.1"/>
    <property type="molecule type" value="Genomic_DNA"/>
</dbReference>
<gene>
    <name evidence="1" type="ORF">MEBOL_007873</name>
</gene>
<dbReference type="AlphaFoldDB" id="A0A250IT97"/>
<evidence type="ECO:0000313" key="2">
    <source>
        <dbReference type="Proteomes" id="UP000217289"/>
    </source>
</evidence>
<proteinExistence type="predicted"/>
<dbReference type="Proteomes" id="UP000217289">
    <property type="component" value="Chromosome"/>
</dbReference>
<sequence>MPRFGPFAAPLDALVAACPLILSQPRATAGRQEDMNFETRWRVSTEYCAWLYYTPAEQFEMSMLVESTEPRPPGEQNERGCRMPAFVSDSRYPPRSLKHVYVLHNHPETPTNLSEKDINALVKVARLHGEFVETKAGRIPVGVVAFFSNTYAPSEASCGGFFEYSLGAKDVLKWTPDAQGKWRSRSVGTITWVGKTKFYFEPTSGSASP</sequence>
<reference evidence="1 2" key="1">
    <citation type="submission" date="2017-06" db="EMBL/GenBank/DDBJ databases">
        <authorList>
            <person name="Kim H.J."/>
            <person name="Triplett B.A."/>
        </authorList>
    </citation>
    <scope>NUCLEOTIDE SEQUENCE [LARGE SCALE GENOMIC DNA]</scope>
    <source>
        <strain evidence="1 2">DSM 14713</strain>
    </source>
</reference>
<name>A0A250IT97_9BACT</name>
<dbReference type="KEGG" id="mbd:MEBOL_007873"/>
<protein>
    <submittedName>
        <fullName evidence="1">Uncharacterized protein</fullName>
    </submittedName>
</protein>
<keyword evidence="2" id="KW-1185">Reference proteome</keyword>